<evidence type="ECO:0000313" key="2">
    <source>
        <dbReference type="EMBL" id="SDN19500.1"/>
    </source>
</evidence>
<keyword evidence="3" id="KW-1185">Reference proteome</keyword>
<feature type="domain" description="Transposase DDE" evidence="1">
    <location>
        <begin position="112"/>
        <end position="268"/>
    </location>
</feature>
<proteinExistence type="predicted"/>
<organism evidence="2 3">
    <name type="scientific">Daejeonella rubra</name>
    <dbReference type="NCBI Taxonomy" id="990371"/>
    <lineage>
        <taxon>Bacteria</taxon>
        <taxon>Pseudomonadati</taxon>
        <taxon>Bacteroidota</taxon>
        <taxon>Sphingobacteriia</taxon>
        <taxon>Sphingobacteriales</taxon>
        <taxon>Sphingobacteriaceae</taxon>
        <taxon>Daejeonella</taxon>
    </lineage>
</organism>
<reference evidence="3" key="1">
    <citation type="submission" date="2016-10" db="EMBL/GenBank/DDBJ databases">
        <authorList>
            <person name="Varghese N."/>
            <person name="Submissions S."/>
        </authorList>
    </citation>
    <scope>NUCLEOTIDE SEQUENCE [LARGE SCALE GENOMIC DNA]</scope>
    <source>
        <strain evidence="3">DSM 24536</strain>
    </source>
</reference>
<dbReference type="OrthoDB" id="706456at2"/>
<dbReference type="AlphaFoldDB" id="A0A1G9ZDI1"/>
<evidence type="ECO:0000313" key="3">
    <source>
        <dbReference type="Proteomes" id="UP000199226"/>
    </source>
</evidence>
<dbReference type="RefSeq" id="WP_090707344.1">
    <property type="nucleotide sequence ID" value="NZ_FNHH01000076.1"/>
</dbReference>
<protein>
    <submittedName>
        <fullName evidence="2">Transposase DDE domain-containing protein</fullName>
    </submittedName>
</protein>
<dbReference type="Proteomes" id="UP000199226">
    <property type="component" value="Unassembled WGS sequence"/>
</dbReference>
<sequence length="307" mass="35396">MLTLDKITEIFFLADEYCNHFNQHIDQCVVKLNSSGVKTRNKLSGLSQSEVITILICFHLSDYRTLKHFYLDYVCVYLGREFPHLVSYNRFVELQSKYALPLLMFVSTHSLGECTGIAFIDSTRLEVCAKQRIHQNKVFKDIANRGYSTMGWFYGFKLHIVINDKAEIIAFQLTQGSVSDNNTNLLLALCKNLFGKLYGDKGYLVKQAVFEQLFHSGVQLITKIKRNMKNKLMSTFDKLMLRKRSVIECVNDSLKNICQIQHSRHRSISGFIINLYSGLAAYHLLPKKPSIKSQFEFDQTKSLQLSF</sequence>
<evidence type="ECO:0000259" key="1">
    <source>
        <dbReference type="Pfam" id="PF13612"/>
    </source>
</evidence>
<dbReference type="EMBL" id="FNHH01000076">
    <property type="protein sequence ID" value="SDN19500.1"/>
    <property type="molecule type" value="Genomic_DNA"/>
</dbReference>
<accession>A0A1G9ZDI1</accession>
<dbReference type="InterPro" id="IPR025668">
    <property type="entry name" value="Tnp_DDE_dom"/>
</dbReference>
<dbReference type="NCBIfam" id="NF033520">
    <property type="entry name" value="transpos_IS982"/>
    <property type="match status" value="1"/>
</dbReference>
<dbReference type="Pfam" id="PF13612">
    <property type="entry name" value="DDE_Tnp_1_3"/>
    <property type="match status" value="1"/>
</dbReference>
<name>A0A1G9ZDI1_9SPHI</name>
<gene>
    <name evidence="2" type="ORF">SAMN05421813_1761</name>
</gene>